<dbReference type="Proteomes" id="UP000677244">
    <property type="component" value="Unassembled WGS sequence"/>
</dbReference>
<evidence type="ECO:0000256" key="6">
    <source>
        <dbReference type="ARBA" id="ARBA00023136"/>
    </source>
</evidence>
<sequence>MSNPYLSLLRTAWKYARQERKKYVLIYAMFVLANFIAALGPIWLGWFVGKIQNETQRVWHYTILYVAGYFCIRFFEWSLHGPARIMERNLAFNLSRNFLQEKYHQVLHLPAKWHQDHHSGATINRIRKAYEALREFFDKGFMYLYTLTKFFFSVVAMLYFSPLFGGIAVLLGILDIWVIRKFDKPFIKTLDQVNEKEHVVSSTLFDTLSNIMTVITLRLEKSMESGLLNKVQQIRAPFRKNALINEWKWFVADMLLALIYCVVVAGFIYQNWHPGQTFYIAGLVTLLGYVTQFTGVFQNVAWQYTEVIQFNTYIQTASNISEAYTQQHRPEGPTELPVAWREILIRQLSFSHRETYIETYRPHSLHQLNLRIGRGQKIALIGESGSGKSTLLSLLRGLYMAEPGAEVLIDGKVFEIDSLNESVTLFPQEPEIFENTIAYNITLGLPFSDEDILKVCESAHFTDVVMQLPERLASDIREKGVNLSGGQKQRLALARGILAARESEVILLDEPTSSVDPKTEAMIYDKLFKAFADKAIVSSMHRLHLLPQFDYIYVLHQGKIIAEGNFEHLRTSSPAFQELWRHQQETGMGA</sequence>
<dbReference type="Gene3D" id="1.20.1560.10">
    <property type="entry name" value="ABC transporter type 1, transmembrane domain"/>
    <property type="match status" value="1"/>
</dbReference>
<evidence type="ECO:0000259" key="8">
    <source>
        <dbReference type="PROSITE" id="PS50893"/>
    </source>
</evidence>
<reference evidence="10 11" key="1">
    <citation type="submission" date="2021-03" db="EMBL/GenBank/DDBJ databases">
        <title>Assistant Professor.</title>
        <authorList>
            <person name="Huq M.A."/>
        </authorList>
    </citation>
    <scope>NUCLEOTIDE SEQUENCE [LARGE SCALE GENOMIC DNA]</scope>
    <source>
        <strain evidence="10 11">MAH-29</strain>
    </source>
</reference>
<evidence type="ECO:0000256" key="4">
    <source>
        <dbReference type="ARBA" id="ARBA00022840"/>
    </source>
</evidence>
<dbReference type="RefSeq" id="WP_209138561.1">
    <property type="nucleotide sequence ID" value="NZ_JAGHKO010000001.1"/>
</dbReference>
<dbReference type="InterPro" id="IPR003439">
    <property type="entry name" value="ABC_transporter-like_ATP-bd"/>
</dbReference>
<dbReference type="InterPro" id="IPR011527">
    <property type="entry name" value="ABC1_TM_dom"/>
</dbReference>
<dbReference type="PANTHER" id="PTHR43394">
    <property type="entry name" value="ATP-DEPENDENT PERMEASE MDL1, MITOCHONDRIAL"/>
    <property type="match status" value="1"/>
</dbReference>
<dbReference type="PANTHER" id="PTHR43394:SF1">
    <property type="entry name" value="ATP-BINDING CASSETTE SUB-FAMILY B MEMBER 10, MITOCHONDRIAL"/>
    <property type="match status" value="1"/>
</dbReference>
<feature type="transmembrane region" description="Helical" evidence="7">
    <location>
        <begin position="150"/>
        <end position="179"/>
    </location>
</feature>
<comment type="subcellular location">
    <subcellularLocation>
        <location evidence="1">Cell membrane</location>
        <topology evidence="1">Multi-pass membrane protein</topology>
    </subcellularLocation>
</comment>
<dbReference type="PROSITE" id="PS00211">
    <property type="entry name" value="ABC_TRANSPORTER_1"/>
    <property type="match status" value="1"/>
</dbReference>
<evidence type="ECO:0000256" key="3">
    <source>
        <dbReference type="ARBA" id="ARBA00022741"/>
    </source>
</evidence>
<comment type="caution">
    <text evidence="10">The sequence shown here is derived from an EMBL/GenBank/DDBJ whole genome shotgun (WGS) entry which is preliminary data.</text>
</comment>
<dbReference type="InterPro" id="IPR027417">
    <property type="entry name" value="P-loop_NTPase"/>
</dbReference>
<evidence type="ECO:0000256" key="2">
    <source>
        <dbReference type="ARBA" id="ARBA00022692"/>
    </source>
</evidence>
<evidence type="ECO:0000256" key="7">
    <source>
        <dbReference type="SAM" id="Phobius"/>
    </source>
</evidence>
<feature type="transmembrane region" description="Helical" evidence="7">
    <location>
        <begin position="278"/>
        <end position="297"/>
    </location>
</feature>
<keyword evidence="11" id="KW-1185">Reference proteome</keyword>
<keyword evidence="6 7" id="KW-0472">Membrane</keyword>
<dbReference type="InterPro" id="IPR003593">
    <property type="entry name" value="AAA+_ATPase"/>
</dbReference>
<feature type="transmembrane region" description="Helical" evidence="7">
    <location>
        <begin position="249"/>
        <end position="272"/>
    </location>
</feature>
<feature type="domain" description="ABC transmembrane type-1" evidence="9">
    <location>
        <begin position="28"/>
        <end position="309"/>
    </location>
</feature>
<accession>A0ABS3YRL3</accession>
<dbReference type="InterPro" id="IPR039421">
    <property type="entry name" value="Type_1_exporter"/>
</dbReference>
<evidence type="ECO:0000256" key="1">
    <source>
        <dbReference type="ARBA" id="ARBA00004651"/>
    </source>
</evidence>
<dbReference type="Pfam" id="PF00005">
    <property type="entry name" value="ABC_tran"/>
    <property type="match status" value="1"/>
</dbReference>
<protein>
    <submittedName>
        <fullName evidence="10">ABC transporter ATP-binding protein</fullName>
    </submittedName>
</protein>
<dbReference type="Pfam" id="PF00664">
    <property type="entry name" value="ABC_membrane"/>
    <property type="match status" value="1"/>
</dbReference>
<organism evidence="10 11">
    <name type="scientific">Niastella soli</name>
    <dbReference type="NCBI Taxonomy" id="2821487"/>
    <lineage>
        <taxon>Bacteria</taxon>
        <taxon>Pseudomonadati</taxon>
        <taxon>Bacteroidota</taxon>
        <taxon>Chitinophagia</taxon>
        <taxon>Chitinophagales</taxon>
        <taxon>Chitinophagaceae</taxon>
        <taxon>Niastella</taxon>
    </lineage>
</organism>
<dbReference type="InterPro" id="IPR036640">
    <property type="entry name" value="ABC1_TM_sf"/>
</dbReference>
<evidence type="ECO:0000313" key="10">
    <source>
        <dbReference type="EMBL" id="MBO9200520.1"/>
    </source>
</evidence>
<dbReference type="SUPFAM" id="SSF90123">
    <property type="entry name" value="ABC transporter transmembrane region"/>
    <property type="match status" value="1"/>
</dbReference>
<dbReference type="PROSITE" id="PS50929">
    <property type="entry name" value="ABC_TM1F"/>
    <property type="match status" value="1"/>
</dbReference>
<keyword evidence="5 7" id="KW-1133">Transmembrane helix</keyword>
<dbReference type="SMART" id="SM00382">
    <property type="entry name" value="AAA"/>
    <property type="match status" value="1"/>
</dbReference>
<feature type="transmembrane region" description="Helical" evidence="7">
    <location>
        <begin position="58"/>
        <end position="79"/>
    </location>
</feature>
<dbReference type="SUPFAM" id="SSF52540">
    <property type="entry name" value="P-loop containing nucleoside triphosphate hydrolases"/>
    <property type="match status" value="1"/>
</dbReference>
<keyword evidence="3" id="KW-0547">Nucleotide-binding</keyword>
<dbReference type="PROSITE" id="PS50893">
    <property type="entry name" value="ABC_TRANSPORTER_2"/>
    <property type="match status" value="1"/>
</dbReference>
<keyword evidence="4 10" id="KW-0067">ATP-binding</keyword>
<dbReference type="GO" id="GO:0005524">
    <property type="term" value="F:ATP binding"/>
    <property type="evidence" value="ECO:0007669"/>
    <property type="project" value="UniProtKB-KW"/>
</dbReference>
<dbReference type="InterPro" id="IPR017871">
    <property type="entry name" value="ABC_transporter-like_CS"/>
</dbReference>
<proteinExistence type="predicted"/>
<dbReference type="Gene3D" id="3.40.50.300">
    <property type="entry name" value="P-loop containing nucleotide triphosphate hydrolases"/>
    <property type="match status" value="1"/>
</dbReference>
<evidence type="ECO:0000259" key="9">
    <source>
        <dbReference type="PROSITE" id="PS50929"/>
    </source>
</evidence>
<evidence type="ECO:0000256" key="5">
    <source>
        <dbReference type="ARBA" id="ARBA00022989"/>
    </source>
</evidence>
<feature type="domain" description="ABC transporter" evidence="8">
    <location>
        <begin position="345"/>
        <end position="582"/>
    </location>
</feature>
<feature type="transmembrane region" description="Helical" evidence="7">
    <location>
        <begin position="24"/>
        <end position="46"/>
    </location>
</feature>
<name>A0ABS3YRL3_9BACT</name>
<keyword evidence="2 7" id="KW-0812">Transmembrane</keyword>
<gene>
    <name evidence="10" type="ORF">J7I42_09625</name>
</gene>
<dbReference type="EMBL" id="JAGHKO010000001">
    <property type="protein sequence ID" value="MBO9200520.1"/>
    <property type="molecule type" value="Genomic_DNA"/>
</dbReference>
<evidence type="ECO:0000313" key="11">
    <source>
        <dbReference type="Proteomes" id="UP000677244"/>
    </source>
</evidence>